<dbReference type="Pfam" id="PF13349">
    <property type="entry name" value="DUF4097"/>
    <property type="match status" value="1"/>
</dbReference>
<dbReference type="EMBL" id="CP163431">
    <property type="protein sequence ID" value="XDQ07038.1"/>
    <property type="molecule type" value="Genomic_DNA"/>
</dbReference>
<name>A0AB39MPY5_9ACTN</name>
<evidence type="ECO:0000313" key="2">
    <source>
        <dbReference type="EMBL" id="XDQ07038.1"/>
    </source>
</evidence>
<feature type="domain" description="DUF4097" evidence="1">
    <location>
        <begin position="20"/>
        <end position="252"/>
    </location>
</feature>
<reference evidence="2" key="1">
    <citation type="submission" date="2024-07" db="EMBL/GenBank/DDBJ databases">
        <authorList>
            <person name="Yu S.T."/>
        </authorList>
    </citation>
    <scope>NUCLEOTIDE SEQUENCE</scope>
    <source>
        <strain evidence="2">R08</strain>
    </source>
</reference>
<proteinExistence type="predicted"/>
<evidence type="ECO:0000259" key="1">
    <source>
        <dbReference type="Pfam" id="PF13349"/>
    </source>
</evidence>
<gene>
    <name evidence="2" type="ORF">AB5J58_45670</name>
</gene>
<sequence length="280" mass="28753">MPTYDTPSPVRVALSLPFGEVRILASDRAETLVEAYPCDSDDEDDVQAAEHVCIDYADGRLFVNAARQSGNAGAVIVVIAVPTGSSVHGWGMVADFFGVGELGECRLSTGMGHIRLHRTGSLHLAAGLGDIAVDRAAGTVEAMADRGDVNLGLVEGSTTISARGEGDATVEESRGVACLRAEKGAIRIGRAHGDVEARTTQGDIDVGEVAQGSVVADTLFGSIRVGVAGTSGARLSLDSAAGTVYTSLSLLEAGERADVVVRVRARTVIGDVVVKRPGGG</sequence>
<dbReference type="RefSeq" id="WP_369191870.1">
    <property type="nucleotide sequence ID" value="NZ_CP163431.1"/>
</dbReference>
<dbReference type="InterPro" id="IPR025164">
    <property type="entry name" value="Toastrack_DUF4097"/>
</dbReference>
<protein>
    <submittedName>
        <fullName evidence="2">DUF4097 family beta strand repeat-containing protein</fullName>
    </submittedName>
</protein>
<accession>A0AB39MPY5</accession>
<organism evidence="2">
    <name type="scientific">Streptomyces sp. R08</name>
    <dbReference type="NCBI Taxonomy" id="3238624"/>
    <lineage>
        <taxon>Bacteria</taxon>
        <taxon>Bacillati</taxon>
        <taxon>Actinomycetota</taxon>
        <taxon>Actinomycetes</taxon>
        <taxon>Kitasatosporales</taxon>
        <taxon>Streptomycetaceae</taxon>
        <taxon>Streptomyces</taxon>
    </lineage>
</organism>
<dbReference type="AlphaFoldDB" id="A0AB39MPY5"/>